<name>A0A2H3BBD6_9AGAR</name>
<dbReference type="EMBL" id="KZ293438">
    <property type="protein sequence ID" value="PBK66990.1"/>
    <property type="molecule type" value="Genomic_DNA"/>
</dbReference>
<dbReference type="AlphaFoldDB" id="A0A2H3BBD6"/>
<gene>
    <name evidence="2" type="ORF">ARMSODRAFT_334009</name>
</gene>
<evidence type="ECO:0000256" key="1">
    <source>
        <dbReference type="SAM" id="MobiDB-lite"/>
    </source>
</evidence>
<evidence type="ECO:0000313" key="3">
    <source>
        <dbReference type="Proteomes" id="UP000218334"/>
    </source>
</evidence>
<feature type="region of interest" description="Disordered" evidence="1">
    <location>
        <begin position="48"/>
        <end position="69"/>
    </location>
</feature>
<organism evidence="2 3">
    <name type="scientific">Armillaria solidipes</name>
    <dbReference type="NCBI Taxonomy" id="1076256"/>
    <lineage>
        <taxon>Eukaryota</taxon>
        <taxon>Fungi</taxon>
        <taxon>Dikarya</taxon>
        <taxon>Basidiomycota</taxon>
        <taxon>Agaricomycotina</taxon>
        <taxon>Agaricomycetes</taxon>
        <taxon>Agaricomycetidae</taxon>
        <taxon>Agaricales</taxon>
        <taxon>Marasmiineae</taxon>
        <taxon>Physalacriaceae</taxon>
        <taxon>Armillaria</taxon>
    </lineage>
</organism>
<accession>A0A2H3BBD6</accession>
<proteinExistence type="predicted"/>
<dbReference type="Proteomes" id="UP000218334">
    <property type="component" value="Unassembled WGS sequence"/>
</dbReference>
<protein>
    <submittedName>
        <fullName evidence="2">Uncharacterized protein</fullName>
    </submittedName>
</protein>
<dbReference type="STRING" id="1076256.A0A2H3BBD6"/>
<reference evidence="3" key="1">
    <citation type="journal article" date="2017" name="Nat. Ecol. Evol.">
        <title>Genome expansion and lineage-specific genetic innovations in the forest pathogenic fungi Armillaria.</title>
        <authorList>
            <person name="Sipos G."/>
            <person name="Prasanna A.N."/>
            <person name="Walter M.C."/>
            <person name="O'Connor E."/>
            <person name="Balint B."/>
            <person name="Krizsan K."/>
            <person name="Kiss B."/>
            <person name="Hess J."/>
            <person name="Varga T."/>
            <person name="Slot J."/>
            <person name="Riley R."/>
            <person name="Boka B."/>
            <person name="Rigling D."/>
            <person name="Barry K."/>
            <person name="Lee J."/>
            <person name="Mihaltcheva S."/>
            <person name="LaButti K."/>
            <person name="Lipzen A."/>
            <person name="Waldron R."/>
            <person name="Moloney N.M."/>
            <person name="Sperisen C."/>
            <person name="Kredics L."/>
            <person name="Vagvoelgyi C."/>
            <person name="Patrignani A."/>
            <person name="Fitzpatrick D."/>
            <person name="Nagy I."/>
            <person name="Doyle S."/>
            <person name="Anderson J.B."/>
            <person name="Grigoriev I.V."/>
            <person name="Gueldener U."/>
            <person name="Muensterkoetter M."/>
            <person name="Nagy L.G."/>
        </authorList>
    </citation>
    <scope>NUCLEOTIDE SEQUENCE [LARGE SCALE GENOMIC DNA]</scope>
    <source>
        <strain evidence="3">28-4</strain>
    </source>
</reference>
<sequence>MSYPDFERPVFDPAPDYVAITRSNTTTTGSSTFSRSLSVDNFRKNNRSLSLSSSSLGDRPSATRRTTRHAHERYEYTYNVYDGSAPMQFVISVEPAHGTPTPGKYTLTLSLKVNKISRSLGEPVTLKLSVDPRQLNFTVFLVPGKTSLPVGTLFSYRVWLRVNEFCHRLFGEDDLWIGKDPDFSCIADLSMARLRRVLASSQVYDAAVGRAKVQFIIRWHRIGEGVYDYSMEYECCGVGAVLFEDLRLKLECDPREVTFCIYTVPLKSLPVGASHRIRVWVKTSSGGQTSEPSPHNIMPFTESHIYQRVWKSDTLKIGARLDFDALGSKMTMGYMQGGPKTVATAMSSNVKKRFGYTGVIGEEPNEPVEI</sequence>
<evidence type="ECO:0000313" key="2">
    <source>
        <dbReference type="EMBL" id="PBK66990.1"/>
    </source>
</evidence>
<keyword evidence="3" id="KW-1185">Reference proteome</keyword>